<comment type="caution">
    <text evidence="1">The sequence shown here is derived from an EMBL/GenBank/DDBJ whole genome shotgun (WGS) entry which is preliminary data.</text>
</comment>
<organism evidence="1 2">
    <name type="scientific">Roseinatronobacter monicus</name>
    <dbReference type="NCBI Taxonomy" id="393481"/>
    <lineage>
        <taxon>Bacteria</taxon>
        <taxon>Pseudomonadati</taxon>
        <taxon>Pseudomonadota</taxon>
        <taxon>Alphaproteobacteria</taxon>
        <taxon>Rhodobacterales</taxon>
        <taxon>Paracoccaceae</taxon>
        <taxon>Roseinatronobacter</taxon>
    </lineage>
</organism>
<keyword evidence="2" id="KW-1185">Reference proteome</keyword>
<gene>
    <name evidence="1" type="ORF">BD293_0744</name>
</gene>
<accession>A0A543KAP4</accession>
<dbReference type="AlphaFoldDB" id="A0A543KAP4"/>
<sequence>MVQPVAGPEGDSVGRELIRHIQKRCGTCAAPHLHHTRAARLSRLRHLQHDLGRIDLT</sequence>
<protein>
    <submittedName>
        <fullName evidence="1">Uncharacterized protein</fullName>
    </submittedName>
</protein>
<name>A0A543KAP4_9RHOB</name>
<dbReference type="Proteomes" id="UP000320582">
    <property type="component" value="Unassembled WGS sequence"/>
</dbReference>
<evidence type="ECO:0000313" key="1">
    <source>
        <dbReference type="EMBL" id="TQM92155.1"/>
    </source>
</evidence>
<dbReference type="EMBL" id="VFPT01000001">
    <property type="protein sequence ID" value="TQM92155.1"/>
    <property type="molecule type" value="Genomic_DNA"/>
</dbReference>
<evidence type="ECO:0000313" key="2">
    <source>
        <dbReference type="Proteomes" id="UP000320582"/>
    </source>
</evidence>
<reference evidence="1 2" key="1">
    <citation type="submission" date="2019-06" db="EMBL/GenBank/DDBJ databases">
        <title>Genomic Encyclopedia of Archaeal and Bacterial Type Strains, Phase II (KMG-II): from individual species to whole genera.</title>
        <authorList>
            <person name="Goeker M."/>
        </authorList>
    </citation>
    <scope>NUCLEOTIDE SEQUENCE [LARGE SCALE GENOMIC DNA]</scope>
    <source>
        <strain evidence="1 2">DSM 18423</strain>
    </source>
</reference>
<proteinExistence type="predicted"/>